<dbReference type="Gene3D" id="1.25.40.10">
    <property type="entry name" value="Tetratricopeptide repeat domain"/>
    <property type="match status" value="4"/>
</dbReference>
<dbReference type="PROSITE" id="PS51375">
    <property type="entry name" value="PPR"/>
    <property type="match status" value="5"/>
</dbReference>
<evidence type="ECO:0000256" key="2">
    <source>
        <dbReference type="PROSITE-ProRule" id="PRU00708"/>
    </source>
</evidence>
<evidence type="ECO:0008006" key="5">
    <source>
        <dbReference type="Google" id="ProtNLM"/>
    </source>
</evidence>
<dbReference type="PANTHER" id="PTHR47926">
    <property type="entry name" value="PENTATRICOPEPTIDE REPEAT-CONTAINING PROTEIN"/>
    <property type="match status" value="1"/>
</dbReference>
<keyword evidence="1" id="KW-0677">Repeat</keyword>
<proteinExistence type="predicted"/>
<dbReference type="EMBL" id="JAFEMO010000246">
    <property type="protein sequence ID" value="KAH7522804.1"/>
    <property type="molecule type" value="Genomic_DNA"/>
</dbReference>
<dbReference type="InterPro" id="IPR002885">
    <property type="entry name" value="PPR_rpt"/>
</dbReference>
<dbReference type="InterPro" id="IPR046960">
    <property type="entry name" value="PPR_At4g14850-like_plant"/>
</dbReference>
<feature type="repeat" description="PPR" evidence="2">
    <location>
        <begin position="360"/>
        <end position="394"/>
    </location>
</feature>
<feature type="repeat" description="PPR" evidence="2">
    <location>
        <begin position="159"/>
        <end position="193"/>
    </location>
</feature>
<dbReference type="Proteomes" id="UP000827721">
    <property type="component" value="Unassembled WGS sequence"/>
</dbReference>
<comment type="caution">
    <text evidence="3">The sequence shown here is derived from an EMBL/GenBank/DDBJ whole genome shotgun (WGS) entry which is preliminary data.</text>
</comment>
<dbReference type="NCBIfam" id="TIGR00756">
    <property type="entry name" value="PPR"/>
    <property type="match status" value="5"/>
</dbReference>
<reference evidence="3 4" key="1">
    <citation type="submission" date="2021-02" db="EMBL/GenBank/DDBJ databases">
        <title>Plant Genome Project.</title>
        <authorList>
            <person name="Zhang R.-G."/>
        </authorList>
    </citation>
    <scope>NUCLEOTIDE SEQUENCE [LARGE SCALE GENOMIC DNA]</scope>
    <source>
        <tissue evidence="3">Leaves</tissue>
    </source>
</reference>
<feature type="repeat" description="PPR" evidence="2">
    <location>
        <begin position="260"/>
        <end position="294"/>
    </location>
</feature>
<dbReference type="Pfam" id="PF13041">
    <property type="entry name" value="PPR_2"/>
    <property type="match status" value="2"/>
</dbReference>
<organism evidence="3 4">
    <name type="scientific">Xanthoceras sorbifolium</name>
    <dbReference type="NCBI Taxonomy" id="99658"/>
    <lineage>
        <taxon>Eukaryota</taxon>
        <taxon>Viridiplantae</taxon>
        <taxon>Streptophyta</taxon>
        <taxon>Embryophyta</taxon>
        <taxon>Tracheophyta</taxon>
        <taxon>Spermatophyta</taxon>
        <taxon>Magnoliopsida</taxon>
        <taxon>eudicotyledons</taxon>
        <taxon>Gunneridae</taxon>
        <taxon>Pentapetalae</taxon>
        <taxon>rosids</taxon>
        <taxon>malvids</taxon>
        <taxon>Sapindales</taxon>
        <taxon>Sapindaceae</taxon>
        <taxon>Xanthoceroideae</taxon>
        <taxon>Xanthoceras</taxon>
    </lineage>
</organism>
<keyword evidence="4" id="KW-1185">Reference proteome</keyword>
<evidence type="ECO:0000256" key="1">
    <source>
        <dbReference type="ARBA" id="ARBA00022737"/>
    </source>
</evidence>
<accession>A0ABQ8GZI6</accession>
<evidence type="ECO:0000313" key="4">
    <source>
        <dbReference type="Proteomes" id="UP000827721"/>
    </source>
</evidence>
<name>A0ABQ8GZI6_9ROSI</name>
<gene>
    <name evidence="3" type="ORF">JRO89_XSUnG0104700</name>
</gene>
<dbReference type="PANTHER" id="PTHR47926:SF479">
    <property type="entry name" value="PENTACOTRIPEPTIDE-REPEAT REGION OF PRORP DOMAIN-CONTAINING PROTEIN"/>
    <property type="match status" value="1"/>
</dbReference>
<feature type="repeat" description="PPR" evidence="2">
    <location>
        <begin position="29"/>
        <end position="59"/>
    </location>
</feature>
<sequence length="606" mass="68062">MGNRCLHLYSQFATIDDVCKLFHEIPNKNCISWNIFLKALVKFGHLDNARNLFDEMPERDVVSWNSMISGYVSSGCFTYAFEMFTKMQIAGVGPSGFTFSILLSTVPSACYGKQIHGSMIRSGASLSNVVLGNSLIDMYGRLGFVGYAFAVFSTMRELDIISWNSLISGCLKSGYEEFALDQFRLMRFSGYSPDDYTVSTIITACSNLRNLGKGKQILTLCVKVGFVSNSIVLSASIDLFSKCNRLEYSIRLFEEVERCDSAVINSMISSYGRHGFEEEAIQLFVLTLRENFRPNEFTLSSILSSISIVAVEHGCQIHSLAIKYGFESDEVVASSLMEMYIKFGSIDSAMRIFVKMDTRDVISWNTIIMGLSCNGRVVETLDMFKELVKEGPLPDRITLAGVLLACKYGGLIDEGMVIFSSMEEVYGVAPGYEHYACIIDLLCRVGKLKEAIDLANTMPYEPSYFIWESILRASAIHEDLNLTQRVAERMMEMEPQSSLPYFLLAQQYERRGRLEAVVGMRKIMRQKEVKKYREVAAYGNHVEEGTENVACGNRVEKETEGMTYGNHIEEGTEVAAYGNRVEEGTKSLLTAGLRVSPRTSLWFLRQ</sequence>
<protein>
    <recommendedName>
        <fullName evidence="5">Pentatricopeptide repeat-containing protein</fullName>
    </recommendedName>
</protein>
<feature type="repeat" description="PPR" evidence="2">
    <location>
        <begin position="60"/>
        <end position="94"/>
    </location>
</feature>
<evidence type="ECO:0000313" key="3">
    <source>
        <dbReference type="EMBL" id="KAH7522804.1"/>
    </source>
</evidence>
<dbReference type="Pfam" id="PF01535">
    <property type="entry name" value="PPR"/>
    <property type="match status" value="4"/>
</dbReference>
<dbReference type="InterPro" id="IPR011990">
    <property type="entry name" value="TPR-like_helical_dom_sf"/>
</dbReference>